<evidence type="ECO:0000313" key="4">
    <source>
        <dbReference type="EMBL" id="ADU22066.1"/>
    </source>
</evidence>
<dbReference type="OrthoDB" id="280278at2"/>
<dbReference type="SUPFAM" id="SSF53146">
    <property type="entry name" value="Nitrogenase accessory factor-like"/>
    <property type="match status" value="1"/>
</dbReference>
<dbReference type="InterPro" id="IPR013324">
    <property type="entry name" value="RNA_pol_sigma_r3/r4-like"/>
</dbReference>
<dbReference type="HOGENOM" id="CLU_071826_1_0_9"/>
<dbReference type="SUPFAM" id="SSF88659">
    <property type="entry name" value="Sigma3 and sigma4 domains of RNA polymerase sigma factors"/>
    <property type="match status" value="1"/>
</dbReference>
<dbReference type="eggNOG" id="COG1433">
    <property type="taxonomic scope" value="Bacteria"/>
</dbReference>
<feature type="compositionally biased region" description="Basic and acidic residues" evidence="2">
    <location>
        <begin position="218"/>
        <end position="227"/>
    </location>
</feature>
<dbReference type="InterPro" id="IPR036105">
    <property type="entry name" value="DiNase_FeMo-co_biosyn_sf"/>
</dbReference>
<feature type="region of interest" description="Disordered" evidence="2">
    <location>
        <begin position="218"/>
        <end position="238"/>
    </location>
</feature>
<dbReference type="KEGG" id="ral:Rumal_1565"/>
<gene>
    <name evidence="4" type="ordered locus">Rumal_1565</name>
</gene>
<dbReference type="Gene3D" id="3.30.420.130">
    <property type="entry name" value="Dinitrogenase iron-molybdenum cofactor biosynthesis domain"/>
    <property type="match status" value="1"/>
</dbReference>
<feature type="domain" description="Dinitrogenase iron-molybdenum cofactor biosynthesis" evidence="3">
    <location>
        <begin position="119"/>
        <end position="205"/>
    </location>
</feature>
<dbReference type="eggNOG" id="COG1342">
    <property type="taxonomic scope" value="Bacteria"/>
</dbReference>
<dbReference type="InterPro" id="IPR002852">
    <property type="entry name" value="UPF0251"/>
</dbReference>
<sequence length="238" mass="25872">MPRPQKARRICCYPDYWSFAPDQDMANDTVTISLDEFETIRLIDYNGKTQEECAADMNVARTTVTAIYESARKKLAQALVEGRRIMISGGNYTLYNTISEMINQKGSTIMRIAVTYENGLIFQHFGRTEQFKLYDVADGKILSEQVVGTNGTGHGALAGFLKNADVDVLICGGIGGGAQMAMQEAGITLYGGNMGSADEAVKAFLANTLLQNSAPTCDHHGHEHGEGHSCGNHRCGDH</sequence>
<comment type="similarity">
    <text evidence="1">Belongs to the UPF0251 family.</text>
</comment>
<evidence type="ECO:0000313" key="5">
    <source>
        <dbReference type="Proteomes" id="UP000006919"/>
    </source>
</evidence>
<reference evidence="4 5" key="1">
    <citation type="journal article" date="2011" name="J. Bacteriol.">
        <title>Complete genome of the cellulolytic ruminal bacterium Ruminococcus albus 7.</title>
        <authorList>
            <person name="Suen G."/>
            <person name="Stevenson D.M."/>
            <person name="Bruce D.C."/>
            <person name="Chertkov O."/>
            <person name="Copeland A."/>
            <person name="Cheng J.F."/>
            <person name="Detter C."/>
            <person name="Detter J.C."/>
            <person name="Goodwin L.A."/>
            <person name="Han C.S."/>
            <person name="Hauser L.J."/>
            <person name="Ivanova N.N."/>
            <person name="Kyrpides N.C."/>
            <person name="Land M.L."/>
            <person name="Lapidus A."/>
            <person name="Lucas S."/>
            <person name="Ovchinnikova G."/>
            <person name="Pitluck S."/>
            <person name="Tapia R."/>
            <person name="Woyke T."/>
            <person name="Boyum J."/>
            <person name="Mead D."/>
            <person name="Weimer P.J."/>
        </authorList>
    </citation>
    <scope>NUCLEOTIDE SEQUENCE [LARGE SCALE GENOMIC DNA]</scope>
    <source>
        <strain evidence="5">ATCC 27210 / DSM 20455 / JCM 14654 / NCDO 2250 / 7</strain>
    </source>
</reference>
<accession>E6UH74</accession>
<dbReference type="Pfam" id="PF02579">
    <property type="entry name" value="Nitro_FeMo-Co"/>
    <property type="match status" value="1"/>
</dbReference>
<dbReference type="InterPro" id="IPR033913">
    <property type="entry name" value="MTH1175_dom"/>
</dbReference>
<dbReference type="STRING" id="697329.Rumal_1565"/>
<name>E6UH74_RUMA7</name>
<evidence type="ECO:0000259" key="3">
    <source>
        <dbReference type="Pfam" id="PF02579"/>
    </source>
</evidence>
<dbReference type="PANTHER" id="PTHR37478:SF2">
    <property type="entry name" value="UPF0251 PROTEIN TK0562"/>
    <property type="match status" value="1"/>
</dbReference>
<dbReference type="PANTHER" id="PTHR37478">
    <property type="match status" value="1"/>
</dbReference>
<protein>
    <recommendedName>
        <fullName evidence="3">Dinitrogenase iron-molybdenum cofactor biosynthesis domain-containing protein</fullName>
    </recommendedName>
</protein>
<organism evidence="4 5">
    <name type="scientific">Ruminococcus albus (strain ATCC 27210 / DSM 20455 / JCM 14654 / NCDO 2250 / 7)</name>
    <dbReference type="NCBI Taxonomy" id="697329"/>
    <lineage>
        <taxon>Bacteria</taxon>
        <taxon>Bacillati</taxon>
        <taxon>Bacillota</taxon>
        <taxon>Clostridia</taxon>
        <taxon>Eubacteriales</taxon>
        <taxon>Oscillospiraceae</taxon>
        <taxon>Ruminococcus</taxon>
    </lineage>
</organism>
<evidence type="ECO:0000256" key="2">
    <source>
        <dbReference type="SAM" id="MobiDB-lite"/>
    </source>
</evidence>
<dbReference type="InterPro" id="IPR003731">
    <property type="entry name" value="Di-Nase_FeMo-co_biosynth"/>
</dbReference>
<dbReference type="Pfam" id="PF02001">
    <property type="entry name" value="DUF134"/>
    <property type="match status" value="1"/>
</dbReference>
<evidence type="ECO:0000256" key="1">
    <source>
        <dbReference type="ARBA" id="ARBA00009350"/>
    </source>
</evidence>
<proteinExistence type="inferred from homology"/>
<dbReference type="RefSeq" id="WP_013498231.1">
    <property type="nucleotide sequence ID" value="NC_014833.1"/>
</dbReference>
<dbReference type="AlphaFoldDB" id="E6UH74"/>
<dbReference type="CDD" id="cd00851">
    <property type="entry name" value="MTH1175"/>
    <property type="match status" value="1"/>
</dbReference>
<dbReference type="EMBL" id="CP002403">
    <property type="protein sequence ID" value="ADU22066.1"/>
    <property type="molecule type" value="Genomic_DNA"/>
</dbReference>
<dbReference type="Proteomes" id="UP000006919">
    <property type="component" value="Chromosome"/>
</dbReference>